<sequence length="143" mass="15731">MMPSGSVVSLRSTLPEEYIQLVKISMDVASSKADHAMSLPNLLKALVQSSEPRVNRFAHAPNLKSSLVGLLSELDPSTMTLAYALIWSETCLAYMHDDHDCIKRPFETFCDHGNPVELALYPGIFTIVNSAVECMVSAPDNFE</sequence>
<feature type="non-terminal residue" evidence="1">
    <location>
        <position position="143"/>
    </location>
</feature>
<dbReference type="Proteomes" id="UP001145114">
    <property type="component" value="Unassembled WGS sequence"/>
</dbReference>
<protein>
    <submittedName>
        <fullName evidence="1">Uncharacterized protein</fullName>
    </submittedName>
</protein>
<reference evidence="1" key="1">
    <citation type="submission" date="2022-06" db="EMBL/GenBank/DDBJ databases">
        <title>Phylogenomic reconstructions and comparative analyses of Kickxellomycotina fungi.</title>
        <authorList>
            <person name="Reynolds N.K."/>
            <person name="Stajich J.E."/>
            <person name="Barry K."/>
            <person name="Grigoriev I.V."/>
            <person name="Crous P."/>
            <person name="Smith M.E."/>
        </authorList>
    </citation>
    <scope>NUCLEOTIDE SEQUENCE</scope>
    <source>
        <strain evidence="1">RSA 2271</strain>
    </source>
</reference>
<keyword evidence="2" id="KW-1185">Reference proteome</keyword>
<accession>A0ACC1H7F2</accession>
<proteinExistence type="predicted"/>
<evidence type="ECO:0000313" key="2">
    <source>
        <dbReference type="Proteomes" id="UP001145114"/>
    </source>
</evidence>
<comment type="caution">
    <text evidence="1">The sequence shown here is derived from an EMBL/GenBank/DDBJ whole genome shotgun (WGS) entry which is preliminary data.</text>
</comment>
<dbReference type="EMBL" id="JAMZIH010008555">
    <property type="protein sequence ID" value="KAJ1671859.1"/>
    <property type="molecule type" value="Genomic_DNA"/>
</dbReference>
<organism evidence="1 2">
    <name type="scientific">Spiromyces aspiralis</name>
    <dbReference type="NCBI Taxonomy" id="68401"/>
    <lineage>
        <taxon>Eukaryota</taxon>
        <taxon>Fungi</taxon>
        <taxon>Fungi incertae sedis</taxon>
        <taxon>Zoopagomycota</taxon>
        <taxon>Kickxellomycotina</taxon>
        <taxon>Kickxellomycetes</taxon>
        <taxon>Kickxellales</taxon>
        <taxon>Kickxellaceae</taxon>
        <taxon>Spiromyces</taxon>
    </lineage>
</organism>
<evidence type="ECO:0000313" key="1">
    <source>
        <dbReference type="EMBL" id="KAJ1671859.1"/>
    </source>
</evidence>
<name>A0ACC1H7F2_9FUNG</name>
<gene>
    <name evidence="1" type="ORF">EV182_007406</name>
</gene>